<dbReference type="Proteomes" id="UP000792457">
    <property type="component" value="Unassembled WGS sequence"/>
</dbReference>
<feature type="non-terminal residue" evidence="2">
    <location>
        <position position="1"/>
    </location>
</feature>
<keyword evidence="3" id="KW-1185">Reference proteome</keyword>
<evidence type="ECO:0000313" key="2">
    <source>
        <dbReference type="EMBL" id="KAG8235157.1"/>
    </source>
</evidence>
<feature type="region of interest" description="Disordered" evidence="1">
    <location>
        <begin position="94"/>
        <end position="166"/>
    </location>
</feature>
<reference evidence="2" key="2">
    <citation type="submission" date="2017-10" db="EMBL/GenBank/DDBJ databases">
        <title>Ladona fulva Genome sequencing and assembly.</title>
        <authorList>
            <person name="Murali S."/>
            <person name="Richards S."/>
            <person name="Bandaranaike D."/>
            <person name="Bellair M."/>
            <person name="Blankenburg K."/>
            <person name="Chao H."/>
            <person name="Dinh H."/>
            <person name="Doddapaneni H."/>
            <person name="Dugan-Rocha S."/>
            <person name="Elkadiri S."/>
            <person name="Gnanaolivu R."/>
            <person name="Hernandez B."/>
            <person name="Skinner E."/>
            <person name="Javaid M."/>
            <person name="Lee S."/>
            <person name="Li M."/>
            <person name="Ming W."/>
            <person name="Munidasa M."/>
            <person name="Muniz J."/>
            <person name="Nguyen L."/>
            <person name="Hughes D."/>
            <person name="Osuji N."/>
            <person name="Pu L.-L."/>
            <person name="Puazo M."/>
            <person name="Qu C."/>
            <person name="Quiroz J."/>
            <person name="Raj R."/>
            <person name="Weissenberger G."/>
            <person name="Xin Y."/>
            <person name="Zou X."/>
            <person name="Han Y."/>
            <person name="Worley K."/>
            <person name="Muzny D."/>
            <person name="Gibbs R."/>
        </authorList>
    </citation>
    <scope>NUCLEOTIDE SEQUENCE</scope>
    <source>
        <strain evidence="2">Sampled in the wild</strain>
    </source>
</reference>
<reference evidence="2" key="1">
    <citation type="submission" date="2013-04" db="EMBL/GenBank/DDBJ databases">
        <authorList>
            <person name="Qu J."/>
            <person name="Murali S.C."/>
            <person name="Bandaranaike D."/>
            <person name="Bellair M."/>
            <person name="Blankenburg K."/>
            <person name="Chao H."/>
            <person name="Dinh H."/>
            <person name="Doddapaneni H."/>
            <person name="Downs B."/>
            <person name="Dugan-Rocha S."/>
            <person name="Elkadiri S."/>
            <person name="Gnanaolivu R.D."/>
            <person name="Hernandez B."/>
            <person name="Javaid M."/>
            <person name="Jayaseelan J.C."/>
            <person name="Lee S."/>
            <person name="Li M."/>
            <person name="Ming W."/>
            <person name="Munidasa M."/>
            <person name="Muniz J."/>
            <person name="Nguyen L."/>
            <person name="Ongeri F."/>
            <person name="Osuji N."/>
            <person name="Pu L.-L."/>
            <person name="Puazo M."/>
            <person name="Qu C."/>
            <person name="Quiroz J."/>
            <person name="Raj R."/>
            <person name="Weissenberger G."/>
            <person name="Xin Y."/>
            <person name="Zou X."/>
            <person name="Han Y."/>
            <person name="Richards S."/>
            <person name="Worley K."/>
            <person name="Muzny D."/>
            <person name="Gibbs R."/>
        </authorList>
    </citation>
    <scope>NUCLEOTIDE SEQUENCE</scope>
    <source>
        <strain evidence="2">Sampled in the wild</strain>
    </source>
</reference>
<dbReference type="EMBL" id="KZ308883">
    <property type="protein sequence ID" value="KAG8235157.1"/>
    <property type="molecule type" value="Genomic_DNA"/>
</dbReference>
<gene>
    <name evidence="2" type="ORF">J437_LFUL015197</name>
</gene>
<proteinExistence type="predicted"/>
<sequence>MERTLEFFCDSNGAKPLGRSSITKEWRILSKDLFSLNTRAEFTAYSGREEYRKLAIPASWNVEVQEVEELGEKINSGEVEVWAWKGAMLPRNSSCRQSVEVEDPGVGSENLDRSGSHSLLSEQALQEAEAKKLREERSRGNSSTNNKRGEEESHSEGANVDTSWGRCENSSSIPLLHLVKQLLRSVSSLTQSHLWALAREGSVRDGDSVTAQEGSKCRGMSSRQGHPSSETKETGSDGGKTPSGRERKELSSPSLSLLLRFQRLLVAHLYQAQQVRACQVDVALNKTVGNSKEKFRNRSHQELQQDALGAESLLGKYVHLVCCHVKDTLHIASRAASASQRHFSSVTSILESDVVELVLCLVLVGTQGLGLKAGGVAVVSSDRGMQPMPPFSPLLLLHLRSTWLPSLASLLDALDRFNRLAPGVLREDCQDMAWPGIV</sequence>
<dbReference type="AlphaFoldDB" id="A0A8K0KHJ4"/>
<feature type="region of interest" description="Disordered" evidence="1">
    <location>
        <begin position="202"/>
        <end position="251"/>
    </location>
</feature>
<protein>
    <submittedName>
        <fullName evidence="2">Uncharacterized protein</fullName>
    </submittedName>
</protein>
<name>A0A8K0KHJ4_LADFU</name>
<feature type="compositionally biased region" description="Basic and acidic residues" evidence="1">
    <location>
        <begin position="128"/>
        <end position="139"/>
    </location>
</feature>
<evidence type="ECO:0000256" key="1">
    <source>
        <dbReference type="SAM" id="MobiDB-lite"/>
    </source>
</evidence>
<comment type="caution">
    <text evidence="2">The sequence shown here is derived from an EMBL/GenBank/DDBJ whole genome shotgun (WGS) entry which is preliminary data.</text>
</comment>
<accession>A0A8K0KHJ4</accession>
<organism evidence="2 3">
    <name type="scientific">Ladona fulva</name>
    <name type="common">Scarce chaser dragonfly</name>
    <name type="synonym">Libellula fulva</name>
    <dbReference type="NCBI Taxonomy" id="123851"/>
    <lineage>
        <taxon>Eukaryota</taxon>
        <taxon>Metazoa</taxon>
        <taxon>Ecdysozoa</taxon>
        <taxon>Arthropoda</taxon>
        <taxon>Hexapoda</taxon>
        <taxon>Insecta</taxon>
        <taxon>Pterygota</taxon>
        <taxon>Palaeoptera</taxon>
        <taxon>Odonata</taxon>
        <taxon>Epiprocta</taxon>
        <taxon>Anisoptera</taxon>
        <taxon>Libelluloidea</taxon>
        <taxon>Libellulidae</taxon>
        <taxon>Ladona</taxon>
    </lineage>
</organism>
<evidence type="ECO:0000313" key="3">
    <source>
        <dbReference type="Proteomes" id="UP000792457"/>
    </source>
</evidence>